<protein>
    <submittedName>
        <fullName evidence="4">9c87fa10-234d-4576-a9e8-db41e7f7705d</fullName>
    </submittedName>
</protein>
<keyword evidence="3" id="KW-0812">Transmembrane</keyword>
<keyword evidence="1" id="KW-0175">Coiled coil</keyword>
<reference evidence="4 5" key="1">
    <citation type="submission" date="2018-04" db="EMBL/GenBank/DDBJ databases">
        <authorList>
            <person name="Huttner S."/>
            <person name="Dainat J."/>
        </authorList>
    </citation>
    <scope>NUCLEOTIDE SEQUENCE [LARGE SCALE GENOMIC DNA]</scope>
</reference>
<keyword evidence="3" id="KW-0472">Membrane</keyword>
<keyword evidence="3" id="KW-1133">Transmembrane helix</keyword>
<dbReference type="EMBL" id="OUUZ01000018">
    <property type="protein sequence ID" value="SPQ26628.1"/>
    <property type="molecule type" value="Genomic_DNA"/>
</dbReference>
<dbReference type="AlphaFoldDB" id="A0A446BVT4"/>
<evidence type="ECO:0000313" key="4">
    <source>
        <dbReference type="EMBL" id="SPQ26628.1"/>
    </source>
</evidence>
<dbReference type="Proteomes" id="UP000289323">
    <property type="component" value="Unassembled WGS sequence"/>
</dbReference>
<evidence type="ECO:0000256" key="2">
    <source>
        <dbReference type="SAM" id="MobiDB-lite"/>
    </source>
</evidence>
<evidence type="ECO:0000256" key="3">
    <source>
        <dbReference type="SAM" id="Phobius"/>
    </source>
</evidence>
<feature type="coiled-coil region" evidence="1">
    <location>
        <begin position="99"/>
        <end position="169"/>
    </location>
</feature>
<accession>A0A446BVT4</accession>
<organism evidence="4 5">
    <name type="scientific">Thermothielavioides terrestris</name>
    <dbReference type="NCBI Taxonomy" id="2587410"/>
    <lineage>
        <taxon>Eukaryota</taxon>
        <taxon>Fungi</taxon>
        <taxon>Dikarya</taxon>
        <taxon>Ascomycota</taxon>
        <taxon>Pezizomycotina</taxon>
        <taxon>Sordariomycetes</taxon>
        <taxon>Sordariomycetidae</taxon>
        <taxon>Sordariales</taxon>
        <taxon>Chaetomiaceae</taxon>
        <taxon>Thermothielavioides</taxon>
    </lineage>
</organism>
<feature type="region of interest" description="Disordered" evidence="2">
    <location>
        <begin position="1"/>
        <end position="28"/>
    </location>
</feature>
<evidence type="ECO:0000313" key="5">
    <source>
        <dbReference type="Proteomes" id="UP000289323"/>
    </source>
</evidence>
<proteinExistence type="predicted"/>
<feature type="region of interest" description="Disordered" evidence="2">
    <location>
        <begin position="170"/>
        <end position="194"/>
    </location>
</feature>
<sequence>MGDADDPRLAPFYEESSPKPGESMADFTARDQIRRCELILERPLTEAEADIIRSTCRELGRRRASSEVSEPATIHSPPRAPFQGGEGHTSDNAASAGEADDLRQQVAELRGRVEALEAWLEAAEQKQPASGQGHLDEARADIAQLRQEKEAVETKLASVELELQALKAEAVPETDREPGNVTHNRGGRHPSDRRAQGAGYVWSVSIALALLVLAWVVPEAVLHSKRLSEGYGPYINGGYNGLV</sequence>
<feature type="transmembrane region" description="Helical" evidence="3">
    <location>
        <begin position="198"/>
        <end position="217"/>
    </location>
</feature>
<gene>
    <name evidence="4" type="ORF">TT172_LOCUS9047</name>
</gene>
<name>A0A446BVT4_9PEZI</name>
<feature type="region of interest" description="Disordered" evidence="2">
    <location>
        <begin position="57"/>
        <end position="98"/>
    </location>
</feature>
<evidence type="ECO:0000256" key="1">
    <source>
        <dbReference type="SAM" id="Coils"/>
    </source>
</evidence>